<evidence type="ECO:0000256" key="1">
    <source>
        <dbReference type="SAM" id="Coils"/>
    </source>
</evidence>
<accession>X1HEH1</accession>
<dbReference type="Gene3D" id="1.20.1170.10">
    <property type="match status" value="1"/>
</dbReference>
<name>X1HEH1_9ZZZZ</name>
<keyword evidence="1" id="KW-0175">Coiled coil</keyword>
<keyword evidence="2" id="KW-0812">Transmembrane</keyword>
<feature type="transmembrane region" description="Helical" evidence="2">
    <location>
        <begin position="26"/>
        <end position="45"/>
    </location>
</feature>
<evidence type="ECO:0000313" key="3">
    <source>
        <dbReference type="EMBL" id="GAH68591.1"/>
    </source>
</evidence>
<organism evidence="3">
    <name type="scientific">marine sediment metagenome</name>
    <dbReference type="NCBI Taxonomy" id="412755"/>
    <lineage>
        <taxon>unclassified sequences</taxon>
        <taxon>metagenomes</taxon>
        <taxon>ecological metagenomes</taxon>
    </lineage>
</organism>
<protein>
    <recommendedName>
        <fullName evidence="4">Glycine zipper domain-containing protein</fullName>
    </recommendedName>
</protein>
<keyword evidence="2" id="KW-1133">Transmembrane helix</keyword>
<comment type="caution">
    <text evidence="3">The sequence shown here is derived from an EMBL/GenBank/DDBJ whole genome shotgun (WGS) entry which is preliminary data.</text>
</comment>
<feature type="transmembrane region" description="Helical" evidence="2">
    <location>
        <begin position="51"/>
        <end position="70"/>
    </location>
</feature>
<sequence>MDDEHVKKIKELEEEIAKTNKKIETLAIVGGGALFGAMAGAAGVALVPTAVIAGVGGAVGGGLFELHKWAKKKKKTKR</sequence>
<proteinExistence type="predicted"/>
<dbReference type="EMBL" id="BARU01028258">
    <property type="protein sequence ID" value="GAH68591.1"/>
    <property type="molecule type" value="Genomic_DNA"/>
</dbReference>
<dbReference type="AlphaFoldDB" id="X1HEH1"/>
<feature type="coiled-coil region" evidence="1">
    <location>
        <begin position="2"/>
        <end position="29"/>
    </location>
</feature>
<evidence type="ECO:0000256" key="2">
    <source>
        <dbReference type="SAM" id="Phobius"/>
    </source>
</evidence>
<evidence type="ECO:0008006" key="4">
    <source>
        <dbReference type="Google" id="ProtNLM"/>
    </source>
</evidence>
<gene>
    <name evidence="3" type="ORF">S03H2_45138</name>
</gene>
<reference evidence="3" key="1">
    <citation type="journal article" date="2014" name="Front. Microbiol.">
        <title>High frequency of phylogenetically diverse reductive dehalogenase-homologous genes in deep subseafloor sedimentary metagenomes.</title>
        <authorList>
            <person name="Kawai M."/>
            <person name="Futagami T."/>
            <person name="Toyoda A."/>
            <person name="Takaki Y."/>
            <person name="Nishi S."/>
            <person name="Hori S."/>
            <person name="Arai W."/>
            <person name="Tsubouchi T."/>
            <person name="Morono Y."/>
            <person name="Uchiyama I."/>
            <person name="Ito T."/>
            <person name="Fujiyama A."/>
            <person name="Inagaki F."/>
            <person name="Takami H."/>
        </authorList>
    </citation>
    <scope>NUCLEOTIDE SEQUENCE</scope>
    <source>
        <strain evidence="3">Expedition CK06-06</strain>
    </source>
</reference>
<keyword evidence="2" id="KW-0472">Membrane</keyword>